<evidence type="ECO:0000313" key="7">
    <source>
        <dbReference type="EMBL" id="KIW48448.1"/>
    </source>
</evidence>
<proteinExistence type="predicted"/>
<dbReference type="AlphaFoldDB" id="A0A0D2DZC5"/>
<dbReference type="OrthoDB" id="5958943at2759"/>
<dbReference type="SMART" id="SM00066">
    <property type="entry name" value="GAL4"/>
    <property type="match status" value="1"/>
</dbReference>
<dbReference type="GO" id="GO:0000981">
    <property type="term" value="F:DNA-binding transcription factor activity, RNA polymerase II-specific"/>
    <property type="evidence" value="ECO:0007669"/>
    <property type="project" value="InterPro"/>
</dbReference>
<evidence type="ECO:0000259" key="6">
    <source>
        <dbReference type="PROSITE" id="PS50048"/>
    </source>
</evidence>
<dbReference type="SUPFAM" id="SSF57701">
    <property type="entry name" value="Zn2/Cys6 DNA-binding domain"/>
    <property type="match status" value="1"/>
</dbReference>
<sequence length="731" mass="81457">MSRRMGSSCKACRKARIGCDLILQQGEDPCTNCVRRKKLCSPQGHQDTAEGQRHPRQNVKPASETRQALTQNPRSPISTGSASVVEPFSFDLEEIATRRTQATLLHDLLCDIFISLFESRFSLWLGDSCCPYLDVTTGTKSFVTRIAIELDERRSTDQDVSSTASDLLSPISRSSTGRSTRDAILDDALRHSIYAYAARWLPVRSALDVANPGDTARSRTKQQQIREQFWYKAREGVHAALTRPSWRSVLALLLFTLTEMPINNDDPGISDLCTQTLFHHFVRLTSPFKQSAARPLAQSTTSIPLAQTAVEYSMPPKQKLEINPRTQHLQDSIYWLGVLCDSSRSLIRQSPPVLLPGRSGERRVWDFIRQRTVIFDQSFRVLHDSPLPLPADVIVVVLQHASACKTMYLGVLNQFCDAAFYHKLEPVEDAARRVSDESRRFHDVFDRLLAMCAREYLTMSSENQIHYLLLITHYHLGSLILADMLDTLGSVPEPLSDPNTIRLNACKAIINALTLPMNYDRYSQEDSPYASRLLCDPTPELMVEVLARTGNAIFTVHRDGKIEVHTAQIMLSFVFSALTVLCAISVSASFVLSSLTHIASSDGLKIKTDNQSSADGLVARQKDIQLLSRCDTQYVGEFLREAQIQTNMNILTLDGTIKKYEKTPSSLTSTVSQDSHMMDDVFASCSSALEASASAFQASLNETWLVSSIPTPATSQAELSVHDVMIEVSET</sequence>
<evidence type="ECO:0000256" key="3">
    <source>
        <dbReference type="ARBA" id="ARBA00023163"/>
    </source>
</evidence>
<dbReference type="GO" id="GO:0003677">
    <property type="term" value="F:DNA binding"/>
    <property type="evidence" value="ECO:0007669"/>
    <property type="project" value="UniProtKB-KW"/>
</dbReference>
<dbReference type="CDD" id="cd00067">
    <property type="entry name" value="GAL4"/>
    <property type="match status" value="1"/>
</dbReference>
<dbReference type="PROSITE" id="PS50048">
    <property type="entry name" value="ZN2_CY6_FUNGAL_2"/>
    <property type="match status" value="1"/>
</dbReference>
<reference evidence="7 8" key="1">
    <citation type="submission" date="2015-01" db="EMBL/GenBank/DDBJ databases">
        <title>The Genome Sequence of Exophiala oligosperma CBS72588.</title>
        <authorList>
            <consortium name="The Broad Institute Genomics Platform"/>
            <person name="Cuomo C."/>
            <person name="de Hoog S."/>
            <person name="Gorbushina A."/>
            <person name="Stielow B."/>
            <person name="Teixiera M."/>
            <person name="Abouelleil A."/>
            <person name="Chapman S.B."/>
            <person name="Priest M."/>
            <person name="Young S.K."/>
            <person name="Wortman J."/>
            <person name="Nusbaum C."/>
            <person name="Birren B."/>
        </authorList>
    </citation>
    <scope>NUCLEOTIDE SEQUENCE [LARGE SCALE GENOMIC DNA]</scope>
    <source>
        <strain evidence="7 8">CBS 72588</strain>
    </source>
</reference>
<dbReference type="Proteomes" id="UP000053342">
    <property type="component" value="Unassembled WGS sequence"/>
</dbReference>
<evidence type="ECO:0000256" key="5">
    <source>
        <dbReference type="SAM" id="MobiDB-lite"/>
    </source>
</evidence>
<name>A0A0D2DZC5_9EURO</name>
<dbReference type="PROSITE" id="PS00463">
    <property type="entry name" value="ZN2_CY6_FUNGAL_1"/>
    <property type="match status" value="1"/>
</dbReference>
<dbReference type="EMBL" id="KN847332">
    <property type="protein sequence ID" value="KIW48448.1"/>
    <property type="molecule type" value="Genomic_DNA"/>
</dbReference>
<dbReference type="InterPro" id="IPR001138">
    <property type="entry name" value="Zn2Cys6_DnaBD"/>
</dbReference>
<dbReference type="Gene3D" id="4.10.240.10">
    <property type="entry name" value="Zn(2)-C6 fungal-type DNA-binding domain"/>
    <property type="match status" value="1"/>
</dbReference>
<dbReference type="VEuPathDB" id="FungiDB:PV06_01029"/>
<keyword evidence="1" id="KW-0805">Transcription regulation</keyword>
<evidence type="ECO:0000256" key="4">
    <source>
        <dbReference type="ARBA" id="ARBA00023242"/>
    </source>
</evidence>
<dbReference type="GeneID" id="27353103"/>
<dbReference type="GO" id="GO:0008270">
    <property type="term" value="F:zinc ion binding"/>
    <property type="evidence" value="ECO:0007669"/>
    <property type="project" value="InterPro"/>
</dbReference>
<dbReference type="InterPro" id="IPR036864">
    <property type="entry name" value="Zn2-C6_fun-type_DNA-bd_sf"/>
</dbReference>
<keyword evidence="8" id="KW-1185">Reference proteome</keyword>
<feature type="region of interest" description="Disordered" evidence="5">
    <location>
        <begin position="42"/>
        <end position="81"/>
    </location>
</feature>
<feature type="compositionally biased region" description="Polar residues" evidence="5">
    <location>
        <begin position="64"/>
        <end position="81"/>
    </location>
</feature>
<keyword evidence="4" id="KW-0539">Nucleus</keyword>
<evidence type="ECO:0000256" key="2">
    <source>
        <dbReference type="ARBA" id="ARBA00023125"/>
    </source>
</evidence>
<keyword evidence="3" id="KW-0804">Transcription</keyword>
<evidence type="ECO:0000313" key="8">
    <source>
        <dbReference type="Proteomes" id="UP000053342"/>
    </source>
</evidence>
<evidence type="ECO:0000256" key="1">
    <source>
        <dbReference type="ARBA" id="ARBA00023015"/>
    </source>
</evidence>
<accession>A0A0D2DZC5</accession>
<dbReference type="RefSeq" id="XP_016268664.1">
    <property type="nucleotide sequence ID" value="XM_016401611.1"/>
</dbReference>
<feature type="domain" description="Zn(2)-C6 fungal-type" evidence="6">
    <location>
        <begin position="8"/>
        <end position="41"/>
    </location>
</feature>
<keyword evidence="2" id="KW-0238">DNA-binding</keyword>
<protein>
    <recommendedName>
        <fullName evidence="6">Zn(2)-C6 fungal-type domain-containing protein</fullName>
    </recommendedName>
</protein>
<organism evidence="7 8">
    <name type="scientific">Exophiala oligosperma</name>
    <dbReference type="NCBI Taxonomy" id="215243"/>
    <lineage>
        <taxon>Eukaryota</taxon>
        <taxon>Fungi</taxon>
        <taxon>Dikarya</taxon>
        <taxon>Ascomycota</taxon>
        <taxon>Pezizomycotina</taxon>
        <taxon>Eurotiomycetes</taxon>
        <taxon>Chaetothyriomycetidae</taxon>
        <taxon>Chaetothyriales</taxon>
        <taxon>Herpotrichiellaceae</taxon>
        <taxon>Exophiala</taxon>
    </lineage>
</organism>
<dbReference type="HOGENOM" id="CLU_023801_0_0_1"/>
<gene>
    <name evidence="7" type="ORF">PV06_01029</name>
</gene>